<evidence type="ECO:0000313" key="1">
    <source>
        <dbReference type="EMBL" id="OMJ91106.1"/>
    </source>
</evidence>
<comment type="caution">
    <text evidence="1">The sequence shown here is derived from an EMBL/GenBank/DDBJ whole genome shotgun (WGS) entry which is preliminary data.</text>
</comment>
<keyword evidence="2" id="KW-1185">Reference proteome</keyword>
<protein>
    <submittedName>
        <fullName evidence="1">Uncharacterized protein</fullName>
    </submittedName>
</protein>
<proteinExistence type="predicted"/>
<sequence length="217" mass="24967">MESILKGDWTSNDFIEVRAVDTCRARVSNSSKISEHHITVQQKSPSVMKIHIENESHTALYSIEILPKDLLVPLYKQASLLWMKLLFGKALKGETKFTMNYIKYDELKVNSLFLTRGFTPSRTVDEQDAAAIAFEVVYEVENKPVTICVQVPKIMEDGWSEGVAPVELDMWNEPSDLYQKNQKLQEMINTLQQENALTVRNFQKSQQEILNLKQDLQ</sequence>
<dbReference type="OrthoDB" id="10406119at2759"/>
<accession>A0A1R2CQ20</accession>
<dbReference type="Proteomes" id="UP000187209">
    <property type="component" value="Unassembled WGS sequence"/>
</dbReference>
<dbReference type="AlphaFoldDB" id="A0A1R2CQ20"/>
<evidence type="ECO:0000313" key="2">
    <source>
        <dbReference type="Proteomes" id="UP000187209"/>
    </source>
</evidence>
<organism evidence="1 2">
    <name type="scientific">Stentor coeruleus</name>
    <dbReference type="NCBI Taxonomy" id="5963"/>
    <lineage>
        <taxon>Eukaryota</taxon>
        <taxon>Sar</taxon>
        <taxon>Alveolata</taxon>
        <taxon>Ciliophora</taxon>
        <taxon>Postciliodesmatophora</taxon>
        <taxon>Heterotrichea</taxon>
        <taxon>Heterotrichida</taxon>
        <taxon>Stentoridae</taxon>
        <taxon>Stentor</taxon>
    </lineage>
</organism>
<reference evidence="1 2" key="1">
    <citation type="submission" date="2016-11" db="EMBL/GenBank/DDBJ databases">
        <title>The macronuclear genome of Stentor coeruleus: a giant cell with tiny introns.</title>
        <authorList>
            <person name="Slabodnick M."/>
            <person name="Ruby J.G."/>
            <person name="Reiff S.B."/>
            <person name="Swart E.C."/>
            <person name="Gosai S."/>
            <person name="Prabakaran S."/>
            <person name="Witkowska E."/>
            <person name="Larue G.E."/>
            <person name="Fisher S."/>
            <person name="Freeman R.M."/>
            <person name="Gunawardena J."/>
            <person name="Chu W."/>
            <person name="Stover N.A."/>
            <person name="Gregory B.D."/>
            <person name="Nowacki M."/>
            <person name="Derisi J."/>
            <person name="Roy S.W."/>
            <person name="Marshall W.F."/>
            <person name="Sood P."/>
        </authorList>
    </citation>
    <scope>NUCLEOTIDE SEQUENCE [LARGE SCALE GENOMIC DNA]</scope>
    <source>
        <strain evidence="1">WM001</strain>
    </source>
</reference>
<gene>
    <name evidence="1" type="ORF">SteCoe_6364</name>
</gene>
<dbReference type="EMBL" id="MPUH01000088">
    <property type="protein sequence ID" value="OMJ91106.1"/>
    <property type="molecule type" value="Genomic_DNA"/>
</dbReference>
<name>A0A1R2CQ20_9CILI</name>